<keyword evidence="4" id="KW-1185">Reference proteome</keyword>
<evidence type="ECO:0000313" key="4">
    <source>
        <dbReference type="Proteomes" id="UP000240883"/>
    </source>
</evidence>
<evidence type="ECO:0000313" key="3">
    <source>
        <dbReference type="EMBL" id="PSN69966.1"/>
    </source>
</evidence>
<dbReference type="STRING" id="1448308.A0A2T2NXG2"/>
<dbReference type="AlphaFoldDB" id="A0A2T2NXG2"/>
<dbReference type="SUPFAM" id="SSF54695">
    <property type="entry name" value="POZ domain"/>
    <property type="match status" value="1"/>
</dbReference>
<sequence length="333" mass="38221">MAPSFEEILKSGQFTFRIGEEKYPIIVHAAAIAATSYHMRALINGGMRESEERTADIIDLTVEDFIRFCEFAYRGDYTVPQWEQDPEPTEISSQIPASHAVHEYIPHFAYRSSIPPETLSEDESENEWDAGEASGEVPVEASAEAPTEPADYPQSDYPISVLGKKTKKKKKTSYKLALEFKNKFRKQIDERNYIRSSDVKDEILKQAVPYSNENSRQNFTPVFLAHARLYTFATMRLVEPLKYRALDKLHSTLKGFRLYTNRINDVVELARYAYGNGEDRRDDGTIDDLRKLVVEYIADNVHVIGNNAHFFALMEEGSEFVGDFWSIVRKFMI</sequence>
<dbReference type="PROSITE" id="PS50097">
    <property type="entry name" value="BTB"/>
    <property type="match status" value="1"/>
</dbReference>
<dbReference type="Gene3D" id="3.30.710.10">
    <property type="entry name" value="Potassium Channel Kv1.1, Chain A"/>
    <property type="match status" value="1"/>
</dbReference>
<gene>
    <name evidence="3" type="ORF">BS50DRAFT_608654</name>
</gene>
<dbReference type="EMBL" id="KZ678132">
    <property type="protein sequence ID" value="PSN69966.1"/>
    <property type="molecule type" value="Genomic_DNA"/>
</dbReference>
<dbReference type="InterPro" id="IPR000210">
    <property type="entry name" value="BTB/POZ_dom"/>
</dbReference>
<name>A0A2T2NXG2_CORCC</name>
<accession>A0A2T2NXG2</accession>
<proteinExistence type="predicted"/>
<dbReference type="PANTHER" id="PTHR47843">
    <property type="entry name" value="BTB DOMAIN-CONTAINING PROTEIN-RELATED"/>
    <property type="match status" value="1"/>
</dbReference>
<organism evidence="3 4">
    <name type="scientific">Corynespora cassiicola Philippines</name>
    <dbReference type="NCBI Taxonomy" id="1448308"/>
    <lineage>
        <taxon>Eukaryota</taxon>
        <taxon>Fungi</taxon>
        <taxon>Dikarya</taxon>
        <taxon>Ascomycota</taxon>
        <taxon>Pezizomycotina</taxon>
        <taxon>Dothideomycetes</taxon>
        <taxon>Pleosporomycetidae</taxon>
        <taxon>Pleosporales</taxon>
        <taxon>Corynesporascaceae</taxon>
        <taxon>Corynespora</taxon>
    </lineage>
</organism>
<dbReference type="OrthoDB" id="9997739at2759"/>
<dbReference type="Proteomes" id="UP000240883">
    <property type="component" value="Unassembled WGS sequence"/>
</dbReference>
<feature type="region of interest" description="Disordered" evidence="1">
    <location>
        <begin position="115"/>
        <end position="158"/>
    </location>
</feature>
<evidence type="ECO:0000259" key="2">
    <source>
        <dbReference type="PROSITE" id="PS50097"/>
    </source>
</evidence>
<dbReference type="InterPro" id="IPR011333">
    <property type="entry name" value="SKP1/BTB/POZ_sf"/>
</dbReference>
<feature type="compositionally biased region" description="Acidic residues" evidence="1">
    <location>
        <begin position="119"/>
        <end position="130"/>
    </location>
</feature>
<evidence type="ECO:0000256" key="1">
    <source>
        <dbReference type="SAM" id="MobiDB-lite"/>
    </source>
</evidence>
<feature type="domain" description="BTB" evidence="2">
    <location>
        <begin position="12"/>
        <end position="81"/>
    </location>
</feature>
<reference evidence="3 4" key="1">
    <citation type="journal article" date="2018" name="Front. Microbiol.">
        <title>Genome-Wide Analysis of Corynespora cassiicola Leaf Fall Disease Putative Effectors.</title>
        <authorList>
            <person name="Lopez D."/>
            <person name="Ribeiro S."/>
            <person name="Label P."/>
            <person name="Fumanal B."/>
            <person name="Venisse J.S."/>
            <person name="Kohler A."/>
            <person name="de Oliveira R.R."/>
            <person name="Labutti K."/>
            <person name="Lipzen A."/>
            <person name="Lail K."/>
            <person name="Bauer D."/>
            <person name="Ohm R.A."/>
            <person name="Barry K.W."/>
            <person name="Spatafora J."/>
            <person name="Grigoriev I.V."/>
            <person name="Martin F.M."/>
            <person name="Pujade-Renaud V."/>
        </authorList>
    </citation>
    <scope>NUCLEOTIDE SEQUENCE [LARGE SCALE GENOMIC DNA]</scope>
    <source>
        <strain evidence="3 4">Philippines</strain>
    </source>
</reference>
<protein>
    <recommendedName>
        <fullName evidence="2">BTB domain-containing protein</fullName>
    </recommendedName>
</protein>